<evidence type="ECO:0000256" key="3">
    <source>
        <dbReference type="SAM" id="MobiDB-lite"/>
    </source>
</evidence>
<name>A0A3B6FJ73_WHEAT</name>
<protein>
    <recommendedName>
        <fullName evidence="6">BHLH domain-containing protein</fullName>
    </recommendedName>
</protein>
<feature type="region of interest" description="Disordered" evidence="3">
    <location>
        <begin position="180"/>
        <end position="217"/>
    </location>
</feature>
<sequence>MVGGGEFKGTMVQQMVCCGTSNANNIMSGLRPCAEEQEESTKMPLLSSSPSMACSRGHQLLHHSSGQVPEVRDSAATSPASFQGGQEESQMPESWSQMLLGGLVGDHESDLLSKGLEEGPMAARAGAPAYSFYGHGGGEEIQASGPNSRLSQMLLAFSPRSCITSNLDGGLLDFSNGTAPAPAPELWNQQSDNSSESNSTATASAPKKARVQAASSSGQSILKVRKEKLGDRITALHQIVSPFGKALSYPYLGHGTGASVRHQAQLNHGDHINASAEAARPQQDAQDGEGKKSDLRSRGMCLVPVSCITSRLGADSASDFWQPAPPLSGIILR</sequence>
<gene>
    <name evidence="4" type="primary">LOC123069360</name>
</gene>
<comment type="subcellular location">
    <subcellularLocation>
        <location evidence="1">Nucleus</location>
    </subcellularLocation>
</comment>
<dbReference type="GO" id="GO:0003700">
    <property type="term" value="F:DNA-binding transcription factor activity"/>
    <property type="evidence" value="ECO:0007669"/>
    <property type="project" value="InterPro"/>
</dbReference>
<accession>A0A3B6FJ73</accession>
<dbReference type="Gramene" id="TraesCS3B02G181400.1">
    <property type="protein sequence ID" value="TraesCS3B02G181400.1"/>
    <property type="gene ID" value="TraesCS3B02G181400"/>
</dbReference>
<dbReference type="PANTHER" id="PTHR16223">
    <property type="entry name" value="TRANSCRIPTION FACTOR BHLH83-RELATED"/>
    <property type="match status" value="1"/>
</dbReference>
<evidence type="ECO:0000256" key="2">
    <source>
        <dbReference type="ARBA" id="ARBA00023242"/>
    </source>
</evidence>
<dbReference type="Gramene" id="TraesCS3B03G0434200.1">
    <property type="protein sequence ID" value="TraesCS3B03G0434200.1.CDS"/>
    <property type="gene ID" value="TraesCS3B03G0434200"/>
</dbReference>
<dbReference type="AlphaFoldDB" id="A0A3B6FJ73"/>
<keyword evidence="5" id="KW-1185">Reference proteome</keyword>
<dbReference type="OrthoDB" id="1839773at2759"/>
<dbReference type="PANTHER" id="PTHR16223:SF389">
    <property type="entry name" value="TRANSCRIPTION FACTOR BHLH133"/>
    <property type="match status" value="1"/>
</dbReference>
<dbReference type="CDD" id="cd11393">
    <property type="entry name" value="bHLH_AtbHLH_like"/>
    <property type="match status" value="1"/>
</dbReference>
<dbReference type="InterPro" id="IPR045843">
    <property type="entry name" value="IND-like"/>
</dbReference>
<evidence type="ECO:0000256" key="1">
    <source>
        <dbReference type="ARBA" id="ARBA00004123"/>
    </source>
</evidence>
<proteinExistence type="predicted"/>
<dbReference type="OMA" id="HGHHDEQ"/>
<dbReference type="Gramene" id="TraesROB_scaffold_024529_01G000100.1">
    <property type="protein sequence ID" value="TraesROB_scaffold_024529_01G000100.1"/>
    <property type="gene ID" value="TraesROB_scaffold_024529_01G000100"/>
</dbReference>
<dbReference type="InterPro" id="IPR045239">
    <property type="entry name" value="bHLH95_bHLH"/>
</dbReference>
<evidence type="ECO:0000313" key="5">
    <source>
        <dbReference type="Proteomes" id="UP000019116"/>
    </source>
</evidence>
<feature type="region of interest" description="Disordered" evidence="3">
    <location>
        <begin position="61"/>
        <end position="91"/>
    </location>
</feature>
<evidence type="ECO:0000313" key="4">
    <source>
        <dbReference type="EnsemblPlants" id="TraesCS3B02G181400.1"/>
    </source>
</evidence>
<organism evidence="4">
    <name type="scientific">Triticum aestivum</name>
    <name type="common">Wheat</name>
    <dbReference type="NCBI Taxonomy" id="4565"/>
    <lineage>
        <taxon>Eukaryota</taxon>
        <taxon>Viridiplantae</taxon>
        <taxon>Streptophyta</taxon>
        <taxon>Embryophyta</taxon>
        <taxon>Tracheophyta</taxon>
        <taxon>Spermatophyta</taxon>
        <taxon>Magnoliopsida</taxon>
        <taxon>Liliopsida</taxon>
        <taxon>Poales</taxon>
        <taxon>Poaceae</taxon>
        <taxon>BOP clade</taxon>
        <taxon>Pooideae</taxon>
        <taxon>Triticodae</taxon>
        <taxon>Triticeae</taxon>
        <taxon>Triticinae</taxon>
        <taxon>Triticum</taxon>
    </lineage>
</organism>
<keyword evidence="2" id="KW-0539">Nucleus</keyword>
<reference evidence="4" key="1">
    <citation type="submission" date="2018-08" db="EMBL/GenBank/DDBJ databases">
        <authorList>
            <person name="Rossello M."/>
        </authorList>
    </citation>
    <scope>NUCLEOTIDE SEQUENCE [LARGE SCALE GENOMIC DNA]</scope>
    <source>
        <strain evidence="4">cv. Chinese Spring</strain>
    </source>
</reference>
<reference evidence="4" key="2">
    <citation type="submission" date="2018-10" db="UniProtKB">
        <authorList>
            <consortium name="EnsemblPlants"/>
        </authorList>
    </citation>
    <scope>IDENTIFICATION</scope>
</reference>
<dbReference type="GO" id="GO:0005634">
    <property type="term" value="C:nucleus"/>
    <property type="evidence" value="ECO:0007669"/>
    <property type="project" value="UniProtKB-SubCell"/>
</dbReference>
<feature type="compositionally biased region" description="Polar residues" evidence="3">
    <location>
        <begin position="75"/>
        <end position="91"/>
    </location>
</feature>
<dbReference type="Proteomes" id="UP000019116">
    <property type="component" value="Chromosome 3B"/>
</dbReference>
<dbReference type="EnsemblPlants" id="TraesCS3B02G181400.1">
    <property type="protein sequence ID" value="TraesCS3B02G181400.1"/>
    <property type="gene ID" value="TraesCS3B02G181400"/>
</dbReference>
<feature type="compositionally biased region" description="Low complexity" evidence="3">
    <location>
        <begin position="188"/>
        <end position="205"/>
    </location>
</feature>
<evidence type="ECO:0008006" key="6">
    <source>
        <dbReference type="Google" id="ProtNLM"/>
    </source>
</evidence>